<evidence type="ECO:0000313" key="2">
    <source>
        <dbReference type="EMBL" id="PIR97153.1"/>
    </source>
</evidence>
<keyword evidence="1" id="KW-0472">Membrane</keyword>
<feature type="transmembrane region" description="Helical" evidence="1">
    <location>
        <begin position="39"/>
        <end position="56"/>
    </location>
</feature>
<dbReference type="EMBL" id="PFAJ01000042">
    <property type="protein sequence ID" value="PIR97153.1"/>
    <property type="molecule type" value="Genomic_DNA"/>
</dbReference>
<comment type="caution">
    <text evidence="2">The sequence shown here is derived from an EMBL/GenBank/DDBJ whole genome shotgun (WGS) entry which is preliminary data.</text>
</comment>
<organism evidence="2 3">
    <name type="scientific">Candidatus Doudnabacteria bacterium CG10_big_fil_rev_8_21_14_0_10_41_10</name>
    <dbReference type="NCBI Taxonomy" id="1974551"/>
    <lineage>
        <taxon>Bacteria</taxon>
        <taxon>Candidatus Doudnaibacteriota</taxon>
    </lineage>
</organism>
<evidence type="ECO:0000256" key="1">
    <source>
        <dbReference type="SAM" id="Phobius"/>
    </source>
</evidence>
<reference evidence="3" key="1">
    <citation type="submission" date="2017-09" db="EMBL/GenBank/DDBJ databases">
        <title>Depth-based differentiation of microbial function through sediment-hosted aquifers and enrichment of novel symbionts in the deep terrestrial subsurface.</title>
        <authorList>
            <person name="Probst A.J."/>
            <person name="Ladd B."/>
            <person name="Jarett J.K."/>
            <person name="Geller-Mcgrath D.E."/>
            <person name="Sieber C.M.K."/>
            <person name="Emerson J.B."/>
            <person name="Anantharaman K."/>
            <person name="Thomas B.C."/>
            <person name="Malmstrom R."/>
            <person name="Stieglmeier M."/>
            <person name="Klingl A."/>
            <person name="Woyke T."/>
            <person name="Ryan C.M."/>
            <person name="Banfield J.F."/>
        </authorList>
    </citation>
    <scope>NUCLEOTIDE SEQUENCE [LARGE SCALE GENOMIC DNA]</scope>
</reference>
<evidence type="ECO:0000313" key="3">
    <source>
        <dbReference type="Proteomes" id="UP000230557"/>
    </source>
</evidence>
<name>A0A2H0VDJ9_9BACT</name>
<proteinExistence type="predicted"/>
<keyword evidence="1" id="KW-1133">Transmembrane helix</keyword>
<accession>A0A2H0VDJ9</accession>
<dbReference type="AlphaFoldDB" id="A0A2H0VDJ9"/>
<sequence>MMPWKDRMGKAILFFVFMTIFVLMTFNLVSWDAIVARRIWSGLGALACLFLTIQALRGKDC</sequence>
<protein>
    <submittedName>
        <fullName evidence="2">Uncharacterized protein</fullName>
    </submittedName>
</protein>
<dbReference type="Proteomes" id="UP000230557">
    <property type="component" value="Unassembled WGS sequence"/>
</dbReference>
<feature type="transmembrane region" description="Helical" evidence="1">
    <location>
        <begin position="12"/>
        <end position="33"/>
    </location>
</feature>
<keyword evidence="1" id="KW-0812">Transmembrane</keyword>
<gene>
    <name evidence="2" type="ORF">COT91_02975</name>
</gene>